<keyword evidence="3" id="KW-1185">Reference proteome</keyword>
<dbReference type="STRING" id="1123272.SAMN02745824_1260"/>
<accession>A0A1N6CYG2</accession>
<gene>
    <name evidence="2" type="ORF">SAMN02745824_1260</name>
</gene>
<dbReference type="AlphaFoldDB" id="A0A1N6CYG2"/>
<keyword evidence="1" id="KW-0812">Transmembrane</keyword>
<dbReference type="Proteomes" id="UP000185192">
    <property type="component" value="Unassembled WGS sequence"/>
</dbReference>
<keyword evidence="1" id="KW-1133">Transmembrane helix</keyword>
<protein>
    <submittedName>
        <fullName evidence="2">Uncharacterized protein</fullName>
    </submittedName>
</protein>
<evidence type="ECO:0000256" key="1">
    <source>
        <dbReference type="SAM" id="Phobius"/>
    </source>
</evidence>
<name>A0A1N6CYG2_9SPHN</name>
<sequence length="92" mass="10389">MTKPEERKARQQRRASMQTVLFAVRSLGLVLLVGGLAMAFGFVGNLDPMIGYVLAFVGIVDLVILPVVIRRMFQTERDEFLAGKRPEDRPER</sequence>
<evidence type="ECO:0000313" key="2">
    <source>
        <dbReference type="EMBL" id="SIN63590.1"/>
    </source>
</evidence>
<feature type="transmembrane region" description="Helical" evidence="1">
    <location>
        <begin position="49"/>
        <end position="69"/>
    </location>
</feature>
<proteinExistence type="predicted"/>
<organism evidence="2 3">
    <name type="scientific">Parasphingorhabdus marina DSM 22363</name>
    <dbReference type="NCBI Taxonomy" id="1123272"/>
    <lineage>
        <taxon>Bacteria</taxon>
        <taxon>Pseudomonadati</taxon>
        <taxon>Pseudomonadota</taxon>
        <taxon>Alphaproteobacteria</taxon>
        <taxon>Sphingomonadales</taxon>
        <taxon>Sphingomonadaceae</taxon>
        <taxon>Parasphingorhabdus</taxon>
    </lineage>
</organism>
<feature type="transmembrane region" description="Helical" evidence="1">
    <location>
        <begin position="20"/>
        <end position="43"/>
    </location>
</feature>
<reference evidence="3" key="1">
    <citation type="submission" date="2016-11" db="EMBL/GenBank/DDBJ databases">
        <authorList>
            <person name="Varghese N."/>
            <person name="Submissions S."/>
        </authorList>
    </citation>
    <scope>NUCLEOTIDE SEQUENCE [LARGE SCALE GENOMIC DNA]</scope>
    <source>
        <strain evidence="3">DSM 22363</strain>
    </source>
</reference>
<keyword evidence="1" id="KW-0472">Membrane</keyword>
<evidence type="ECO:0000313" key="3">
    <source>
        <dbReference type="Proteomes" id="UP000185192"/>
    </source>
</evidence>
<dbReference type="EMBL" id="FSQW01000001">
    <property type="protein sequence ID" value="SIN63590.1"/>
    <property type="molecule type" value="Genomic_DNA"/>
</dbReference>
<dbReference type="RefSeq" id="WP_074204202.1">
    <property type="nucleotide sequence ID" value="NZ_FSQW01000001.1"/>
</dbReference>